<dbReference type="Gramene" id="PNW88139">
    <property type="protein sequence ID" value="PNW88139"/>
    <property type="gene ID" value="CHLRE_01g016100v5"/>
</dbReference>
<dbReference type="Proteomes" id="UP000006906">
    <property type="component" value="Chromosome 1"/>
</dbReference>
<gene>
    <name evidence="2" type="ORF">CHLRE_01g016100v5</name>
</gene>
<evidence type="ECO:0000256" key="1">
    <source>
        <dbReference type="SAM" id="SignalP"/>
    </source>
</evidence>
<evidence type="ECO:0000313" key="2">
    <source>
        <dbReference type="EMBL" id="PNW88139.1"/>
    </source>
</evidence>
<dbReference type="OrthoDB" id="525920at2759"/>
<dbReference type="PaxDb" id="3055-EDP09210"/>
<feature type="signal peptide" evidence="1">
    <location>
        <begin position="1"/>
        <end position="26"/>
    </location>
</feature>
<keyword evidence="1" id="KW-0732">Signal</keyword>
<reference evidence="2 3" key="1">
    <citation type="journal article" date="2007" name="Science">
        <title>The Chlamydomonas genome reveals the evolution of key animal and plant functions.</title>
        <authorList>
            <person name="Merchant S.S."/>
            <person name="Prochnik S.E."/>
            <person name="Vallon O."/>
            <person name="Harris E.H."/>
            <person name="Karpowicz S.J."/>
            <person name="Witman G.B."/>
            <person name="Terry A."/>
            <person name="Salamov A."/>
            <person name="Fritz-Laylin L.K."/>
            <person name="Marechal-Drouard L."/>
            <person name="Marshall W.F."/>
            <person name="Qu L.H."/>
            <person name="Nelson D.R."/>
            <person name="Sanderfoot A.A."/>
            <person name="Spalding M.H."/>
            <person name="Kapitonov V.V."/>
            <person name="Ren Q."/>
            <person name="Ferris P."/>
            <person name="Lindquist E."/>
            <person name="Shapiro H."/>
            <person name="Lucas S.M."/>
            <person name="Grimwood J."/>
            <person name="Schmutz J."/>
            <person name="Cardol P."/>
            <person name="Cerutti H."/>
            <person name="Chanfreau G."/>
            <person name="Chen C.L."/>
            <person name="Cognat V."/>
            <person name="Croft M.T."/>
            <person name="Dent R."/>
            <person name="Dutcher S."/>
            <person name="Fernandez E."/>
            <person name="Fukuzawa H."/>
            <person name="Gonzalez-Ballester D."/>
            <person name="Gonzalez-Halphen D."/>
            <person name="Hallmann A."/>
            <person name="Hanikenne M."/>
            <person name="Hippler M."/>
            <person name="Inwood W."/>
            <person name="Jabbari K."/>
            <person name="Kalanon M."/>
            <person name="Kuras R."/>
            <person name="Lefebvre P.A."/>
            <person name="Lemaire S.D."/>
            <person name="Lobanov A.V."/>
            <person name="Lohr M."/>
            <person name="Manuell A."/>
            <person name="Meier I."/>
            <person name="Mets L."/>
            <person name="Mittag M."/>
            <person name="Mittelmeier T."/>
            <person name="Moroney J.V."/>
            <person name="Moseley J."/>
            <person name="Napoli C."/>
            <person name="Nedelcu A.M."/>
            <person name="Niyogi K."/>
            <person name="Novoselov S.V."/>
            <person name="Paulsen I.T."/>
            <person name="Pazour G."/>
            <person name="Purton S."/>
            <person name="Ral J.P."/>
            <person name="Riano-Pachon D.M."/>
            <person name="Riekhof W."/>
            <person name="Rymarquis L."/>
            <person name="Schroda M."/>
            <person name="Stern D."/>
            <person name="Umen J."/>
            <person name="Willows R."/>
            <person name="Wilson N."/>
            <person name="Zimmer S.L."/>
            <person name="Allmer J."/>
            <person name="Balk J."/>
            <person name="Bisova K."/>
            <person name="Chen C.J."/>
            <person name="Elias M."/>
            <person name="Gendler K."/>
            <person name="Hauser C."/>
            <person name="Lamb M.R."/>
            <person name="Ledford H."/>
            <person name="Long J.C."/>
            <person name="Minagawa J."/>
            <person name="Page M.D."/>
            <person name="Pan J."/>
            <person name="Pootakham W."/>
            <person name="Roje S."/>
            <person name="Rose A."/>
            <person name="Stahlberg E."/>
            <person name="Terauchi A.M."/>
            <person name="Yang P."/>
            <person name="Ball S."/>
            <person name="Bowler C."/>
            <person name="Dieckmann C.L."/>
            <person name="Gladyshev V.N."/>
            <person name="Green P."/>
            <person name="Jorgensen R."/>
            <person name="Mayfield S."/>
            <person name="Mueller-Roeber B."/>
            <person name="Rajamani S."/>
            <person name="Sayre R.T."/>
            <person name="Brokstein P."/>
            <person name="Dubchak I."/>
            <person name="Goodstein D."/>
            <person name="Hornick L."/>
            <person name="Huang Y.W."/>
            <person name="Jhaveri J."/>
            <person name="Luo Y."/>
            <person name="Martinez D."/>
            <person name="Ngau W.C."/>
            <person name="Otillar B."/>
            <person name="Poliakov A."/>
            <person name="Porter A."/>
            <person name="Szajkowski L."/>
            <person name="Werner G."/>
            <person name="Zhou K."/>
            <person name="Grigoriev I.V."/>
            <person name="Rokhsar D.S."/>
            <person name="Grossman A.R."/>
        </authorList>
    </citation>
    <scope>NUCLEOTIDE SEQUENCE [LARGE SCALE GENOMIC DNA]</scope>
    <source>
        <strain evidence="3">CC-503</strain>
    </source>
</reference>
<keyword evidence="3" id="KW-1185">Reference proteome</keyword>
<dbReference type="EMBL" id="CM008962">
    <property type="protein sequence ID" value="PNW88139.1"/>
    <property type="molecule type" value="Genomic_DNA"/>
</dbReference>
<feature type="chain" id="PRO_5014368304" evidence="1">
    <location>
        <begin position="27"/>
        <end position="455"/>
    </location>
</feature>
<protein>
    <submittedName>
        <fullName evidence="2">Uncharacterized protein</fullName>
    </submittedName>
</protein>
<organism evidence="2 3">
    <name type="scientific">Chlamydomonas reinhardtii</name>
    <name type="common">Chlamydomonas smithii</name>
    <dbReference type="NCBI Taxonomy" id="3055"/>
    <lineage>
        <taxon>Eukaryota</taxon>
        <taxon>Viridiplantae</taxon>
        <taxon>Chlorophyta</taxon>
        <taxon>core chlorophytes</taxon>
        <taxon>Chlorophyceae</taxon>
        <taxon>CS clade</taxon>
        <taxon>Chlamydomonadales</taxon>
        <taxon>Chlamydomonadaceae</taxon>
        <taxon>Chlamydomonas</taxon>
    </lineage>
</organism>
<proteinExistence type="predicted"/>
<dbReference type="RefSeq" id="XP_001689472.2">
    <property type="nucleotide sequence ID" value="XM_001689420.2"/>
</dbReference>
<dbReference type="AlphaFoldDB" id="A0A2K3E5R3"/>
<dbReference type="GeneID" id="5715122"/>
<name>A0A2K3E5R3_CHLRE</name>
<accession>A0A2K3E5R3</accession>
<dbReference type="SUPFAM" id="SSF51004">
    <property type="entry name" value="C-terminal (heme d1) domain of cytochrome cd1-nitrite reductase"/>
    <property type="match status" value="1"/>
</dbReference>
<evidence type="ECO:0000313" key="3">
    <source>
        <dbReference type="Proteomes" id="UP000006906"/>
    </source>
</evidence>
<dbReference type="InParanoid" id="A0A2K3E5R3"/>
<dbReference type="InterPro" id="IPR011048">
    <property type="entry name" value="Haem_d1_sf"/>
</dbReference>
<dbReference type="OMA" id="DAHGFWF"/>
<sequence length="455" mass="49320">MKRTTENRFILLALALLLGAATCALAEHAICQYEVWLVDQADTSNGTSLIGYGGYVHIFKSYDLSQPAQVVDLGKEASQLCFEKTGANPVRPHMLVFNKARTHAVVSFVASGHVLIIRAEDRTPLACFRTTAGFNGFRQAHAGFPTGDNRYVVVANQNGKKLERLNVDWEKEVFTHDVDATLSLYGNCTTPNGARCEDPAFRPDNAPICTPNLGDPKVAFATLRGGGLFVVDYTKSPMAIVAEYDNTTVGANGCGGVGAGNNMFINSGGGTATNLYNFQVYKFPRYGYSAKNPVNTPRPKVVANDPDGPRDAHGAAVLRDTKGHPKYFWQPDRYSNVIDVYSIDSDRLVHRIDLRASNLSADPTPDLVAVSPIQDHAFITLRGPVPLSGDPHVSTGATPGLGVLVIQAEGRKARLHKVITISNLVNGTNRADPHAIDLRPTNTKCTQVLNTHRRL</sequence>
<dbReference type="KEGG" id="cre:CHLRE_01g016100v5"/>